<gene>
    <name evidence="1" type="ORF">PPG34_12165</name>
</gene>
<dbReference type="RefSeq" id="WP_313833596.1">
    <property type="nucleotide sequence ID" value="NZ_JAQOUE010000001.1"/>
</dbReference>
<dbReference type="Proteomes" id="UP001250932">
    <property type="component" value="Unassembled WGS sequence"/>
</dbReference>
<protein>
    <submittedName>
        <fullName evidence="1">3'(2'),5'-bisphosphate nucleotidase CysQ</fullName>
    </submittedName>
</protein>
<dbReference type="PANTHER" id="PTHR43028:SF5">
    <property type="entry name" value="3'(2'),5'-BISPHOSPHATE NUCLEOTIDASE 1"/>
    <property type="match status" value="1"/>
</dbReference>
<dbReference type="PANTHER" id="PTHR43028">
    <property type="entry name" value="3'(2'),5'-BISPHOSPHATE NUCLEOTIDASE 1"/>
    <property type="match status" value="1"/>
</dbReference>
<name>A0ABU3K9L7_9BACT</name>
<dbReference type="InterPro" id="IPR020550">
    <property type="entry name" value="Inositol_monophosphatase_CS"/>
</dbReference>
<dbReference type="SUPFAM" id="SSF56655">
    <property type="entry name" value="Carbohydrate phosphatase"/>
    <property type="match status" value="1"/>
</dbReference>
<dbReference type="PRINTS" id="PR00377">
    <property type="entry name" value="IMPHPHTASES"/>
</dbReference>
<comment type="caution">
    <text evidence="1">The sequence shown here is derived from an EMBL/GenBank/DDBJ whole genome shotgun (WGS) entry which is preliminary data.</text>
</comment>
<dbReference type="Gene3D" id="3.30.540.10">
    <property type="entry name" value="Fructose-1,6-Bisphosphatase, subunit A, domain 1"/>
    <property type="match status" value="1"/>
</dbReference>
<reference evidence="1 2" key="1">
    <citation type="journal article" date="2023" name="ISME J.">
        <title>Cultivation and genomic characterization of novel and ubiquitous marine nitrite-oxidizing bacteria from the Nitrospirales.</title>
        <authorList>
            <person name="Mueller A.J."/>
            <person name="Daebeler A."/>
            <person name="Herbold C.W."/>
            <person name="Kirkegaard R.H."/>
            <person name="Daims H."/>
        </authorList>
    </citation>
    <scope>NUCLEOTIDE SEQUENCE [LARGE SCALE GENOMIC DNA]</scope>
    <source>
        <strain evidence="1 2">EB</strain>
    </source>
</reference>
<dbReference type="CDD" id="cd01638">
    <property type="entry name" value="CysQ"/>
    <property type="match status" value="1"/>
</dbReference>
<proteinExistence type="predicted"/>
<dbReference type="Gene3D" id="3.40.190.80">
    <property type="match status" value="1"/>
</dbReference>
<accession>A0ABU3K9L7</accession>
<evidence type="ECO:0000313" key="1">
    <source>
        <dbReference type="EMBL" id="MDT7043106.1"/>
    </source>
</evidence>
<evidence type="ECO:0000313" key="2">
    <source>
        <dbReference type="Proteomes" id="UP001250932"/>
    </source>
</evidence>
<dbReference type="EMBL" id="JAQOUE010000001">
    <property type="protein sequence ID" value="MDT7043106.1"/>
    <property type="molecule type" value="Genomic_DNA"/>
</dbReference>
<dbReference type="Pfam" id="PF00459">
    <property type="entry name" value="Inositol_P"/>
    <property type="match status" value="1"/>
</dbReference>
<organism evidence="1 2">
    <name type="scientific">Candidatus Nitronereus thalassa</name>
    <dbReference type="NCBI Taxonomy" id="3020898"/>
    <lineage>
        <taxon>Bacteria</taxon>
        <taxon>Pseudomonadati</taxon>
        <taxon>Nitrospirota</taxon>
        <taxon>Nitrospiria</taxon>
        <taxon>Nitrospirales</taxon>
        <taxon>Nitrospiraceae</taxon>
        <taxon>Candidatus Nitronereus</taxon>
    </lineage>
</organism>
<keyword evidence="2" id="KW-1185">Reference proteome</keyword>
<dbReference type="PROSITE" id="PS00630">
    <property type="entry name" value="IMP_2"/>
    <property type="match status" value="1"/>
</dbReference>
<dbReference type="InterPro" id="IPR000760">
    <property type="entry name" value="Inositol_monophosphatase-like"/>
</dbReference>
<dbReference type="InterPro" id="IPR050725">
    <property type="entry name" value="CysQ/Inositol_MonoPase"/>
</dbReference>
<sequence length="280" mass="30087">MTDFARELNVATELARKAGAVIMEVYATDFTVAYKGKNDPVTDADKRGNEMIVKGLRQAFPNDIIVAEESARPDATQAGTRIWYVDPVDGTKEFIAKNGEFSVMIGLSINGQAKVGVVFRPDGDLLYVGVVGQGAWMERNGKRMPLVVKNPGLSSSITQAVSRSHRHPMLEKIGKDIGVGKEVPSGSVGLKIGLIARGLADIYIEPGPYTKLWDSCGPEAILRAAGGQFTNILGEQIRYGLTQLKNTHGLVATNGAYHEKVIQGLEPVAKELGLTAQPAQ</sequence>